<gene>
    <name evidence="8" type="ORF">B296_00035658</name>
</gene>
<evidence type="ECO:0000256" key="1">
    <source>
        <dbReference type="ARBA" id="ARBA00004177"/>
    </source>
</evidence>
<accession>A0A427A4X7</accession>
<dbReference type="GO" id="GO:0005768">
    <property type="term" value="C:endosome"/>
    <property type="evidence" value="ECO:0007669"/>
    <property type="project" value="UniProtKB-SubCell"/>
</dbReference>
<dbReference type="InterPro" id="IPR038499">
    <property type="entry name" value="BRO1_sf"/>
</dbReference>
<evidence type="ECO:0000256" key="2">
    <source>
        <dbReference type="ARBA" id="ARBA00004496"/>
    </source>
</evidence>
<dbReference type="PANTHER" id="PTHR23030">
    <property type="entry name" value="PCD6 INTERACTING PROTEIN-RELATED"/>
    <property type="match status" value="1"/>
</dbReference>
<dbReference type="AlphaFoldDB" id="A0A427A4X7"/>
<evidence type="ECO:0000256" key="6">
    <source>
        <dbReference type="SAM" id="MobiDB-lite"/>
    </source>
</evidence>
<comment type="subcellular location">
    <subcellularLocation>
        <location evidence="2">Cytoplasm</location>
    </subcellularLocation>
    <subcellularLocation>
        <location evidence="1">Endosome</location>
    </subcellularLocation>
</comment>
<name>A0A427A4X7_ENSVE</name>
<dbReference type="Gene3D" id="1.25.40.280">
    <property type="entry name" value="alix/aip1 like domains"/>
    <property type="match status" value="1"/>
</dbReference>
<evidence type="ECO:0000313" key="9">
    <source>
        <dbReference type="Proteomes" id="UP000287651"/>
    </source>
</evidence>
<evidence type="ECO:0000256" key="4">
    <source>
        <dbReference type="ARBA" id="ARBA00022753"/>
    </source>
</evidence>
<comment type="caution">
    <text evidence="8">The sequence shown here is derived from an EMBL/GenBank/DDBJ whole genome shotgun (WGS) entry which is preliminary data.</text>
</comment>
<sequence>MISHIIFRMLQVGLFYEETYAALSAPPLNQHFDRTWISHVQLKAAQYYAEACYRYSMDLHEREEIAEEITRLKIGISAIADAKKSARGVAQPLLDAVNKLETDMNRNLERATKENNRVYLMRVPEASSLAALSAAPLVRPTPMADVLDASKERLFSRLVPDSSTRALSKYTDMVDNIIRTQAEKLQQGSEITRVKLKEMDLPDSILALEGNFNLPSDLKEDVEAVQISGGPSGLEAELQQLRDLRRVNQELLVQTEELLQKEATEDAQFRTQFGTRWTRPQSSTLTKNLQDRLNKFAANLKQAADSDARIERTVRDNFDLMAILDHRPVGCCSIESALPSLARPIMSLDGNEDAIVGALKLSLRQLENLSAQRAGLEDMLKEMKRKAQNDEFSAVFNLEDYKGIKDFLFFCMKALFNIGCCLVVARERCYKQISAAIAKYREIKENINEGLKFYVTLQDAIANIKQQCSDFVMTRNIQCRDMIEDVQRQLAGLNFKGDGKMGYNYPSAEQSNLQRIASQQAEPQSVPPHPAMTHHRPPREQPRPGYSHPYPPPYATPQQAPYYSPSGQFQHPQLQSNQEYGQPAYPGWRGPYYNAHQQQPGSHPPPPYTIPSPYPPSHQGNYYRPQ</sequence>
<proteinExistence type="predicted"/>
<dbReference type="EMBL" id="AMZH03003746">
    <property type="protein sequence ID" value="RRT71309.1"/>
    <property type="molecule type" value="Genomic_DNA"/>
</dbReference>
<reference evidence="8 9" key="1">
    <citation type="journal article" date="2014" name="Agronomy (Basel)">
        <title>A Draft Genome Sequence for Ensete ventricosum, the Drought-Tolerant Tree Against Hunger.</title>
        <authorList>
            <person name="Harrison J."/>
            <person name="Moore K.A."/>
            <person name="Paszkiewicz K."/>
            <person name="Jones T."/>
            <person name="Grant M."/>
            <person name="Ambacheew D."/>
            <person name="Muzemil S."/>
            <person name="Studholme D.J."/>
        </authorList>
    </citation>
    <scope>NUCLEOTIDE SEQUENCE [LARGE SCALE GENOMIC DNA]</scope>
</reference>
<dbReference type="GO" id="GO:0043328">
    <property type="term" value="P:protein transport to vacuole involved in ubiquitin-dependent protein catabolic process via the multivesicular body sorting pathway"/>
    <property type="evidence" value="ECO:0007669"/>
    <property type="project" value="TreeGrafter"/>
</dbReference>
<evidence type="ECO:0000313" key="8">
    <source>
        <dbReference type="EMBL" id="RRT71309.1"/>
    </source>
</evidence>
<keyword evidence="5" id="KW-0175">Coiled coil</keyword>
<dbReference type="Proteomes" id="UP000287651">
    <property type="component" value="Unassembled WGS sequence"/>
</dbReference>
<evidence type="ECO:0000256" key="5">
    <source>
        <dbReference type="SAM" id="Coils"/>
    </source>
</evidence>
<feature type="compositionally biased region" description="Polar residues" evidence="6">
    <location>
        <begin position="566"/>
        <end position="580"/>
    </location>
</feature>
<keyword evidence="3" id="KW-0963">Cytoplasm</keyword>
<feature type="coiled-coil region" evidence="5">
    <location>
        <begin position="234"/>
        <end position="261"/>
    </location>
</feature>
<feature type="compositionally biased region" description="Polar residues" evidence="6">
    <location>
        <begin position="512"/>
        <end position="523"/>
    </location>
</feature>
<organism evidence="8 9">
    <name type="scientific">Ensete ventricosum</name>
    <name type="common">Abyssinian banana</name>
    <name type="synonym">Musa ensete</name>
    <dbReference type="NCBI Taxonomy" id="4639"/>
    <lineage>
        <taxon>Eukaryota</taxon>
        <taxon>Viridiplantae</taxon>
        <taxon>Streptophyta</taxon>
        <taxon>Embryophyta</taxon>
        <taxon>Tracheophyta</taxon>
        <taxon>Spermatophyta</taxon>
        <taxon>Magnoliopsida</taxon>
        <taxon>Liliopsida</taxon>
        <taxon>Zingiberales</taxon>
        <taxon>Musaceae</taxon>
        <taxon>Ensete</taxon>
    </lineage>
</organism>
<dbReference type="Pfam" id="PF03097">
    <property type="entry name" value="BRO1"/>
    <property type="match status" value="1"/>
</dbReference>
<dbReference type="PANTHER" id="PTHR23030:SF30">
    <property type="entry name" value="TYROSINE-PROTEIN PHOSPHATASE NON-RECEPTOR TYPE 23"/>
    <property type="match status" value="1"/>
</dbReference>
<feature type="domain" description="BRO1" evidence="7">
    <location>
        <begin position="1"/>
        <end position="199"/>
    </location>
</feature>
<evidence type="ECO:0000259" key="7">
    <source>
        <dbReference type="PROSITE" id="PS51180"/>
    </source>
</evidence>
<feature type="compositionally biased region" description="Low complexity" evidence="6">
    <location>
        <begin position="556"/>
        <end position="565"/>
    </location>
</feature>
<evidence type="ECO:0000256" key="3">
    <source>
        <dbReference type="ARBA" id="ARBA00022490"/>
    </source>
</evidence>
<dbReference type="InterPro" id="IPR025304">
    <property type="entry name" value="ALIX_V_dom"/>
</dbReference>
<dbReference type="Pfam" id="PF13949">
    <property type="entry name" value="ALIX_LYPXL_bnd"/>
    <property type="match status" value="2"/>
</dbReference>
<feature type="coiled-coil region" evidence="5">
    <location>
        <begin position="359"/>
        <end position="386"/>
    </location>
</feature>
<feature type="compositionally biased region" description="Pro residues" evidence="6">
    <location>
        <begin position="602"/>
        <end position="616"/>
    </location>
</feature>
<dbReference type="PROSITE" id="PS51180">
    <property type="entry name" value="BRO1"/>
    <property type="match status" value="1"/>
</dbReference>
<feature type="region of interest" description="Disordered" evidence="6">
    <location>
        <begin position="512"/>
        <end position="626"/>
    </location>
</feature>
<dbReference type="Gene3D" id="1.20.140.50">
    <property type="entry name" value="alix/aip1 like domains"/>
    <property type="match status" value="2"/>
</dbReference>
<keyword evidence="4" id="KW-0967">Endosome</keyword>
<dbReference type="InterPro" id="IPR004328">
    <property type="entry name" value="BRO1_dom"/>
</dbReference>
<protein>
    <recommendedName>
        <fullName evidence="7">BRO1 domain-containing protein</fullName>
    </recommendedName>
</protein>